<sequence>MKTTTQRVFADLSQRPVLKHILLAAINDLRQLYSTCRNLRDYMNDDPFFRSICENLTYSVPPIRHSLDGDLPNKRTDPRPLAYNESFRREESLQVGVPVLTRCVHPEGQVLDVRDGYMVTKSSAGTGWTLWALPLAHEVRKTYMKNRDEAKFPSPAEDTIPLQDIQLPPRPKGAAEQQRMWTWEFEWSARFAALAIYPEDNLAAVAAQSVIVPYAGKRNTPLQTGRAHRVYFYQLRPYGLENVKTKAKVASPTALEPHPRARLPYLEFILPYQMGEPDVSYTLKIGPNGLVGLLVKREESRSCVTGPLIVFNYIRGHCVAVIGLDPSDSRIIDFDFFSAKHIVLLKVCPLSDAERATYQHSPTVALLSASLVLIRICPNIGHALNVSQLQRPTGGQGAVETLTHPPGTWTECECYAKSPKGVVALELPPLSDNKTPRDQALQMLKTVSGTVSINPPLSLGYLGSMVSYALYPHGIAQESPRPALRGRINAALFIDRVPMSTRRMAVEAAMRQWRKQLDQSNTHDTEDPLGQEFDDLLCLMVVGHQGSFKESKSNGEVWRLHFYHEIEFPYPLKVFTSIIEFCKSMEDQGILAKLIDELRNKGADINKIPDRPFTRLLEVIESSGGMQVQAKKFAQLLGPPLRPMQGMVPDVREEWQNFADMQSTWMVATATHGPRAIDIEPFNNESHPPPKTLPPDDKNDKKIRHSNFLVKTYAGGLYFPGVHLLSGVELNPLRRRCAPECKVHHTPMLVLPIATRRVCCSTARRTGRGFPSSNIAPHTPTFSNDVISTPYPVARDLDGKPIPDKVLTQPQALAYCEAQSVLVCDQDSIKEAYFDGQSLVLAQVSF</sequence>
<keyword evidence="3" id="KW-1185">Reference proteome</keyword>
<proteinExistence type="predicted"/>
<evidence type="ECO:0000256" key="1">
    <source>
        <dbReference type="SAM" id="MobiDB-lite"/>
    </source>
</evidence>
<evidence type="ECO:0000313" key="3">
    <source>
        <dbReference type="Proteomes" id="UP000827549"/>
    </source>
</evidence>
<dbReference type="Proteomes" id="UP000827549">
    <property type="component" value="Chromosome 3"/>
</dbReference>
<protein>
    <submittedName>
        <fullName evidence="2">Uncharacterized protein</fullName>
    </submittedName>
</protein>
<reference evidence="2" key="1">
    <citation type="submission" date="2023-10" db="EMBL/GenBank/DDBJ databases">
        <authorList>
            <person name="Noh H."/>
        </authorList>
    </citation>
    <scope>NUCLEOTIDE SEQUENCE</scope>
    <source>
        <strain evidence="2">DUCC4014</strain>
    </source>
</reference>
<name>A0AAF0YCM8_9TREE</name>
<feature type="region of interest" description="Disordered" evidence="1">
    <location>
        <begin position="678"/>
        <end position="701"/>
    </location>
</feature>
<dbReference type="AlphaFoldDB" id="A0AAF0YCM8"/>
<dbReference type="RefSeq" id="XP_062627145.1">
    <property type="nucleotide sequence ID" value="XM_062771161.1"/>
</dbReference>
<gene>
    <name evidence="2" type="ORF">LOC62_03G004643</name>
</gene>
<dbReference type="GeneID" id="87807879"/>
<organism evidence="2 3">
    <name type="scientific">Vanrija pseudolonga</name>
    <dbReference type="NCBI Taxonomy" id="143232"/>
    <lineage>
        <taxon>Eukaryota</taxon>
        <taxon>Fungi</taxon>
        <taxon>Dikarya</taxon>
        <taxon>Basidiomycota</taxon>
        <taxon>Agaricomycotina</taxon>
        <taxon>Tremellomycetes</taxon>
        <taxon>Trichosporonales</taxon>
        <taxon>Trichosporonaceae</taxon>
        <taxon>Vanrija</taxon>
    </lineage>
</organism>
<feature type="region of interest" description="Disordered" evidence="1">
    <location>
        <begin position="151"/>
        <end position="170"/>
    </location>
</feature>
<accession>A0AAF0YCM8</accession>
<evidence type="ECO:0000313" key="2">
    <source>
        <dbReference type="EMBL" id="WOO81113.1"/>
    </source>
</evidence>
<dbReference type="EMBL" id="CP086716">
    <property type="protein sequence ID" value="WOO81113.1"/>
    <property type="molecule type" value="Genomic_DNA"/>
</dbReference>